<accession>A0A0A9CE39</accession>
<evidence type="ECO:0000313" key="1">
    <source>
        <dbReference type="EMBL" id="JAD74574.1"/>
    </source>
</evidence>
<protein>
    <submittedName>
        <fullName evidence="1">Uncharacterized protein</fullName>
    </submittedName>
</protein>
<reference evidence="1" key="1">
    <citation type="submission" date="2014-09" db="EMBL/GenBank/DDBJ databases">
        <authorList>
            <person name="Magalhaes I.L.F."/>
            <person name="Oliveira U."/>
            <person name="Santos F.R."/>
            <person name="Vidigal T.H.D.A."/>
            <person name="Brescovit A.D."/>
            <person name="Santos A.J."/>
        </authorList>
    </citation>
    <scope>NUCLEOTIDE SEQUENCE</scope>
    <source>
        <tissue evidence="1">Shoot tissue taken approximately 20 cm above the soil surface</tissue>
    </source>
</reference>
<reference evidence="1" key="2">
    <citation type="journal article" date="2015" name="Data Brief">
        <title>Shoot transcriptome of the giant reed, Arundo donax.</title>
        <authorList>
            <person name="Barrero R.A."/>
            <person name="Guerrero F.D."/>
            <person name="Moolhuijzen P."/>
            <person name="Goolsby J.A."/>
            <person name="Tidwell J."/>
            <person name="Bellgard S.E."/>
            <person name="Bellgard M.I."/>
        </authorList>
    </citation>
    <scope>NUCLEOTIDE SEQUENCE</scope>
    <source>
        <tissue evidence="1">Shoot tissue taken approximately 20 cm above the soil surface</tissue>
    </source>
</reference>
<organism evidence="1">
    <name type="scientific">Arundo donax</name>
    <name type="common">Giant reed</name>
    <name type="synonym">Donax arundinaceus</name>
    <dbReference type="NCBI Taxonomy" id="35708"/>
    <lineage>
        <taxon>Eukaryota</taxon>
        <taxon>Viridiplantae</taxon>
        <taxon>Streptophyta</taxon>
        <taxon>Embryophyta</taxon>
        <taxon>Tracheophyta</taxon>
        <taxon>Spermatophyta</taxon>
        <taxon>Magnoliopsida</taxon>
        <taxon>Liliopsida</taxon>
        <taxon>Poales</taxon>
        <taxon>Poaceae</taxon>
        <taxon>PACMAD clade</taxon>
        <taxon>Arundinoideae</taxon>
        <taxon>Arundineae</taxon>
        <taxon>Arundo</taxon>
    </lineage>
</organism>
<sequence length="33" mass="3659">MYKSLPLYCGNLADQPCKNFRLSLAVMLSPTPS</sequence>
<proteinExistence type="predicted"/>
<name>A0A0A9CE39_ARUDO</name>
<dbReference type="AlphaFoldDB" id="A0A0A9CE39"/>
<dbReference type="EMBL" id="GBRH01223321">
    <property type="protein sequence ID" value="JAD74574.1"/>
    <property type="molecule type" value="Transcribed_RNA"/>
</dbReference>